<dbReference type="InterPro" id="IPR032675">
    <property type="entry name" value="LRR_dom_sf"/>
</dbReference>
<dbReference type="OrthoDB" id="2692326at2759"/>
<evidence type="ECO:0000313" key="1">
    <source>
        <dbReference type="EMBL" id="KDQ54597.1"/>
    </source>
</evidence>
<sequence>MEEVLRGVDSAIGAVITRNKYLAMDVAMEYLEPTLISCSDPAPILEYLRLCPEILIEVSSRLFGGQIPQSLRTLELDYFKIPWTSPLLNNLVSLSMTSCDDGNTVGIGPLLQMLRRCPQLEELCLSRSFIGGDSPIIPAEPTHGVSLPNLKSIIIDCPEDDRVAWIINHIDFPLSASIHVGINIDTDGPPLLQSFNADGHPVKRKISTMKHLRMDSTDSASQFILCLEGASIHYSPTSFVRPDEWTLELEVSARSLQSLGVVLREFSSLSPFPMMEALEINCPASLDSAETAEWVSFLQHFPRLTALWVRGGRNDTLLEALSFLGAEATCPLLRKLRYRCSDITPTLVHIFNVRTSASCQLSRLVLDFECGSESPMPEEDLREIEAVPFLG</sequence>
<dbReference type="AlphaFoldDB" id="A0A067PTI7"/>
<evidence type="ECO:0008006" key="3">
    <source>
        <dbReference type="Google" id="ProtNLM"/>
    </source>
</evidence>
<protein>
    <recommendedName>
        <fullName evidence="3">F-box domain-containing protein</fullName>
    </recommendedName>
</protein>
<dbReference type="SUPFAM" id="SSF52047">
    <property type="entry name" value="RNI-like"/>
    <property type="match status" value="1"/>
</dbReference>
<dbReference type="EMBL" id="KL197728">
    <property type="protein sequence ID" value="KDQ54597.1"/>
    <property type="molecule type" value="Genomic_DNA"/>
</dbReference>
<reference evidence="2" key="1">
    <citation type="journal article" date="2014" name="Proc. Natl. Acad. Sci. U.S.A.">
        <title>Extensive sampling of basidiomycete genomes demonstrates inadequacy of the white-rot/brown-rot paradigm for wood decay fungi.</title>
        <authorList>
            <person name="Riley R."/>
            <person name="Salamov A.A."/>
            <person name="Brown D.W."/>
            <person name="Nagy L.G."/>
            <person name="Floudas D."/>
            <person name="Held B.W."/>
            <person name="Levasseur A."/>
            <person name="Lombard V."/>
            <person name="Morin E."/>
            <person name="Otillar R."/>
            <person name="Lindquist E.A."/>
            <person name="Sun H."/>
            <person name="LaButti K.M."/>
            <person name="Schmutz J."/>
            <person name="Jabbour D."/>
            <person name="Luo H."/>
            <person name="Baker S.E."/>
            <person name="Pisabarro A.G."/>
            <person name="Walton J.D."/>
            <person name="Blanchette R.A."/>
            <person name="Henrissat B."/>
            <person name="Martin F."/>
            <person name="Cullen D."/>
            <person name="Hibbett D.S."/>
            <person name="Grigoriev I.V."/>
        </authorList>
    </citation>
    <scope>NUCLEOTIDE SEQUENCE [LARGE SCALE GENOMIC DNA]</scope>
    <source>
        <strain evidence="2">MUCL 33604</strain>
    </source>
</reference>
<accession>A0A067PTI7</accession>
<organism evidence="1 2">
    <name type="scientific">Jaapia argillacea MUCL 33604</name>
    <dbReference type="NCBI Taxonomy" id="933084"/>
    <lineage>
        <taxon>Eukaryota</taxon>
        <taxon>Fungi</taxon>
        <taxon>Dikarya</taxon>
        <taxon>Basidiomycota</taxon>
        <taxon>Agaricomycotina</taxon>
        <taxon>Agaricomycetes</taxon>
        <taxon>Agaricomycetidae</taxon>
        <taxon>Jaapiales</taxon>
        <taxon>Jaapiaceae</taxon>
        <taxon>Jaapia</taxon>
    </lineage>
</organism>
<proteinExistence type="predicted"/>
<evidence type="ECO:0000313" key="2">
    <source>
        <dbReference type="Proteomes" id="UP000027265"/>
    </source>
</evidence>
<dbReference type="HOGENOM" id="CLU_706077_0_0_1"/>
<name>A0A067PTI7_9AGAM</name>
<keyword evidence="2" id="KW-1185">Reference proteome</keyword>
<gene>
    <name evidence="1" type="ORF">JAAARDRAFT_399363</name>
</gene>
<dbReference type="InParanoid" id="A0A067PTI7"/>
<dbReference type="Proteomes" id="UP000027265">
    <property type="component" value="Unassembled WGS sequence"/>
</dbReference>
<dbReference type="Gene3D" id="3.80.10.10">
    <property type="entry name" value="Ribonuclease Inhibitor"/>
    <property type="match status" value="1"/>
</dbReference>